<dbReference type="InterPro" id="IPR031337">
    <property type="entry name" value="KDPG/KHG_AS_1"/>
</dbReference>
<dbReference type="InterPro" id="IPR031338">
    <property type="entry name" value="KDPG/KHG_AS_2"/>
</dbReference>
<dbReference type="Gene3D" id="3.20.20.70">
    <property type="entry name" value="Aldolase class I"/>
    <property type="match status" value="1"/>
</dbReference>
<comment type="catalytic activity">
    <reaction evidence="1">
        <text>2-dehydro-3-deoxy-6-phospho-D-gluconate = D-glyceraldehyde 3-phosphate + pyruvate</text>
        <dbReference type="Rhea" id="RHEA:17089"/>
        <dbReference type="ChEBI" id="CHEBI:15361"/>
        <dbReference type="ChEBI" id="CHEBI:57569"/>
        <dbReference type="ChEBI" id="CHEBI:59776"/>
        <dbReference type="EC" id="4.1.2.14"/>
    </reaction>
</comment>
<evidence type="ECO:0000256" key="4">
    <source>
        <dbReference type="ARBA" id="ARBA00011233"/>
    </source>
</evidence>
<evidence type="ECO:0000256" key="5">
    <source>
        <dbReference type="ARBA" id="ARBA00013063"/>
    </source>
</evidence>
<dbReference type="InterPro" id="IPR000887">
    <property type="entry name" value="Aldlse_KDPG_KHG"/>
</dbReference>
<dbReference type="EC" id="4.1.2.14" evidence="5"/>
<dbReference type="Proteomes" id="UP000236754">
    <property type="component" value="Unassembled WGS sequence"/>
</dbReference>
<sequence length="205" mass="21164">MDSVLDLAPVVPVVVIEDARDAVPLARALVAGGLRAIEVTLRTPAALEAIAAIAHGVPDAVVGAGTVLNPDQVAAAEAAGARFLVSPGWTERLLDAMRGSGLPFLPGVSTVSEVLRLLERGVTDLKFFPAEAAGGAPYLKSLHSPLPQARFCPTGGIDAERAQDYLALPNVACVGGTWMMPKDALRAKAWDEITALARKAAALTG</sequence>
<dbReference type="RefSeq" id="WP_103883609.1">
    <property type="nucleotide sequence ID" value="NZ_FNVU01000001.1"/>
</dbReference>
<evidence type="ECO:0000256" key="7">
    <source>
        <dbReference type="ARBA" id="ARBA00023270"/>
    </source>
</evidence>
<evidence type="ECO:0000256" key="6">
    <source>
        <dbReference type="ARBA" id="ARBA00023239"/>
    </source>
</evidence>
<proteinExistence type="inferred from homology"/>
<dbReference type="InterPro" id="IPR013785">
    <property type="entry name" value="Aldolase_TIM"/>
</dbReference>
<evidence type="ECO:0000256" key="8">
    <source>
        <dbReference type="ARBA" id="ARBA00023277"/>
    </source>
</evidence>
<dbReference type="CDD" id="cd00452">
    <property type="entry name" value="KDPG_aldolase"/>
    <property type="match status" value="1"/>
</dbReference>
<protein>
    <recommendedName>
        <fullName evidence="5">2-dehydro-3-deoxy-phosphogluconate aldolase</fullName>
        <ecNumber evidence="5">4.1.2.14</ecNumber>
    </recommendedName>
</protein>
<evidence type="ECO:0000313" key="10">
    <source>
        <dbReference type="Proteomes" id="UP000236754"/>
    </source>
</evidence>
<reference evidence="9 10" key="1">
    <citation type="submission" date="2016-10" db="EMBL/GenBank/DDBJ databases">
        <authorList>
            <person name="de Groot N.N."/>
        </authorList>
    </citation>
    <scope>NUCLEOTIDE SEQUENCE [LARGE SCALE GENOMIC DNA]</scope>
    <source>
        <strain evidence="9 10">CGMCC 4.2023</strain>
    </source>
</reference>
<dbReference type="NCBIfam" id="TIGR01182">
    <property type="entry name" value="eda"/>
    <property type="match status" value="1"/>
</dbReference>
<comment type="subunit">
    <text evidence="4">Homotrimer.</text>
</comment>
<dbReference type="GO" id="GO:0008675">
    <property type="term" value="F:2-dehydro-3-deoxy-phosphogluconate aldolase activity"/>
    <property type="evidence" value="ECO:0007669"/>
    <property type="project" value="UniProtKB-EC"/>
</dbReference>
<dbReference type="Pfam" id="PF01081">
    <property type="entry name" value="Aldolase"/>
    <property type="match status" value="1"/>
</dbReference>
<dbReference type="PANTHER" id="PTHR30246:SF1">
    <property type="entry name" value="2-DEHYDRO-3-DEOXY-6-PHOSPHOGALACTONATE ALDOLASE-RELATED"/>
    <property type="match status" value="1"/>
</dbReference>
<accession>A0A1H5SLT0</accession>
<dbReference type="AlphaFoldDB" id="A0A1H5SLT0"/>
<comment type="pathway">
    <text evidence="2">Carbohydrate acid metabolism; 2-dehydro-3-deoxy-D-gluconate degradation; D-glyceraldehyde 3-phosphate and pyruvate from 2-dehydro-3-deoxy-D-gluconate: step 2/2.</text>
</comment>
<evidence type="ECO:0000313" key="9">
    <source>
        <dbReference type="EMBL" id="SEF51465.1"/>
    </source>
</evidence>
<organism evidence="9 10">
    <name type="scientific">Actinacidiphila yanglinensis</name>
    <dbReference type="NCBI Taxonomy" id="310779"/>
    <lineage>
        <taxon>Bacteria</taxon>
        <taxon>Bacillati</taxon>
        <taxon>Actinomycetota</taxon>
        <taxon>Actinomycetes</taxon>
        <taxon>Kitasatosporales</taxon>
        <taxon>Streptomycetaceae</taxon>
        <taxon>Actinacidiphila</taxon>
    </lineage>
</organism>
<dbReference type="NCBIfam" id="NF004325">
    <property type="entry name" value="PRK05718.1"/>
    <property type="match status" value="1"/>
</dbReference>
<comment type="similarity">
    <text evidence="3">Belongs to the KHG/KDPG aldolase family.</text>
</comment>
<keyword evidence="7" id="KW-0704">Schiff base</keyword>
<evidence type="ECO:0000256" key="1">
    <source>
        <dbReference type="ARBA" id="ARBA00000654"/>
    </source>
</evidence>
<dbReference type="PANTHER" id="PTHR30246">
    <property type="entry name" value="2-KETO-3-DEOXY-6-PHOSPHOGLUCONATE ALDOLASE"/>
    <property type="match status" value="1"/>
</dbReference>
<keyword evidence="8" id="KW-0119">Carbohydrate metabolism</keyword>
<dbReference type="PROSITE" id="PS00159">
    <property type="entry name" value="ALDOLASE_KDPG_KHG_1"/>
    <property type="match status" value="1"/>
</dbReference>
<evidence type="ECO:0000256" key="3">
    <source>
        <dbReference type="ARBA" id="ARBA00006906"/>
    </source>
</evidence>
<evidence type="ECO:0000256" key="2">
    <source>
        <dbReference type="ARBA" id="ARBA00004736"/>
    </source>
</evidence>
<dbReference type="SUPFAM" id="SSF51569">
    <property type="entry name" value="Aldolase"/>
    <property type="match status" value="1"/>
</dbReference>
<dbReference type="OrthoDB" id="9805177at2"/>
<gene>
    <name evidence="9" type="ORF">SAMN05216223_101186</name>
</gene>
<name>A0A1H5SLT0_9ACTN</name>
<keyword evidence="10" id="KW-1185">Reference proteome</keyword>
<dbReference type="EMBL" id="FNVU01000001">
    <property type="protein sequence ID" value="SEF51465.1"/>
    <property type="molecule type" value="Genomic_DNA"/>
</dbReference>
<dbReference type="PROSITE" id="PS00160">
    <property type="entry name" value="ALDOLASE_KDPG_KHG_2"/>
    <property type="match status" value="1"/>
</dbReference>
<keyword evidence="6" id="KW-0456">Lyase</keyword>